<name>A0A4D6LCB8_VIGUN</name>
<sequence>MTFVGKTYHNHREMVGERTGKTDAEHCVPSTHENDDGGRDSRWQRQDVYKRQADHAAAV</sequence>
<organism evidence="2 3">
    <name type="scientific">Vigna unguiculata</name>
    <name type="common">Cowpea</name>
    <dbReference type="NCBI Taxonomy" id="3917"/>
    <lineage>
        <taxon>Eukaryota</taxon>
        <taxon>Viridiplantae</taxon>
        <taxon>Streptophyta</taxon>
        <taxon>Embryophyta</taxon>
        <taxon>Tracheophyta</taxon>
        <taxon>Spermatophyta</taxon>
        <taxon>Magnoliopsida</taxon>
        <taxon>eudicotyledons</taxon>
        <taxon>Gunneridae</taxon>
        <taxon>Pentapetalae</taxon>
        <taxon>rosids</taxon>
        <taxon>fabids</taxon>
        <taxon>Fabales</taxon>
        <taxon>Fabaceae</taxon>
        <taxon>Papilionoideae</taxon>
        <taxon>50 kb inversion clade</taxon>
        <taxon>NPAAA clade</taxon>
        <taxon>indigoferoid/millettioid clade</taxon>
        <taxon>Phaseoleae</taxon>
        <taxon>Vigna</taxon>
    </lineage>
</organism>
<evidence type="ECO:0000256" key="1">
    <source>
        <dbReference type="SAM" id="MobiDB-lite"/>
    </source>
</evidence>
<feature type="compositionally biased region" description="Basic and acidic residues" evidence="1">
    <location>
        <begin position="10"/>
        <end position="42"/>
    </location>
</feature>
<evidence type="ECO:0000313" key="3">
    <source>
        <dbReference type="Proteomes" id="UP000501690"/>
    </source>
</evidence>
<dbReference type="EMBL" id="CP039347">
    <property type="protein sequence ID" value="QCD86221.1"/>
    <property type="molecule type" value="Genomic_DNA"/>
</dbReference>
<dbReference type="Proteomes" id="UP000501690">
    <property type="component" value="Linkage Group LG3"/>
</dbReference>
<evidence type="ECO:0000313" key="2">
    <source>
        <dbReference type="EMBL" id="QCD86221.1"/>
    </source>
</evidence>
<dbReference type="AlphaFoldDB" id="A0A4D6LCB8"/>
<protein>
    <submittedName>
        <fullName evidence="2">Uncharacterized protein</fullName>
    </submittedName>
</protein>
<feature type="region of interest" description="Disordered" evidence="1">
    <location>
        <begin position="1"/>
        <end position="42"/>
    </location>
</feature>
<keyword evidence="3" id="KW-1185">Reference proteome</keyword>
<proteinExistence type="predicted"/>
<accession>A0A4D6LCB8</accession>
<gene>
    <name evidence="2" type="ORF">DEO72_LG3g742</name>
</gene>
<reference evidence="2 3" key="1">
    <citation type="submission" date="2019-04" db="EMBL/GenBank/DDBJ databases">
        <title>An improved genome assembly and genetic linkage map for asparagus bean, Vigna unguiculata ssp. sesquipedialis.</title>
        <authorList>
            <person name="Xia Q."/>
            <person name="Zhang R."/>
            <person name="Dong Y."/>
        </authorList>
    </citation>
    <scope>NUCLEOTIDE SEQUENCE [LARGE SCALE GENOMIC DNA]</scope>
    <source>
        <tissue evidence="2">Leaf</tissue>
    </source>
</reference>